<dbReference type="Proteomes" id="UP001303946">
    <property type="component" value="Plasmid unnamed2"/>
</dbReference>
<evidence type="ECO:0000313" key="1">
    <source>
        <dbReference type="EMBL" id="WOB11336.1"/>
    </source>
</evidence>
<keyword evidence="2" id="KW-1185">Reference proteome</keyword>
<name>A0ABZ0D735_9BURK</name>
<proteinExistence type="predicted"/>
<evidence type="ECO:0000313" key="2">
    <source>
        <dbReference type="Proteomes" id="UP001303946"/>
    </source>
</evidence>
<dbReference type="RefSeq" id="WP_316704603.1">
    <property type="nucleotide sequence ID" value="NZ_CP136338.1"/>
</dbReference>
<geneLocation type="plasmid" evidence="1 2">
    <name>unnamed2</name>
</geneLocation>
<sequence>MSHFTEQYFIIQADWMNESVPFLRADDTTSMRDYQTEVLPLGAPLVFTNGNRERNKKEGVKDVVANILFEGADIVVKASIREKLLEFDLKNVSLYPAIYIDGDEKWHEDYWYVTFTSKLDCWDRQASQFLGEPVELGGERLHEVLKFELNDKVLNEIPLKDRLLFKMGECMPDHVVAHESLLKVFRGGNLSGVKFVKLSEY</sequence>
<reference evidence="1 2" key="1">
    <citation type="submission" date="2023-10" db="EMBL/GenBank/DDBJ databases">
        <title>Bacteria for the degradation of biodegradable plastic PBAT(Polybutylene adipate terephthalate).</title>
        <authorList>
            <person name="Weon H.-Y."/>
            <person name="Yeon J."/>
        </authorList>
    </citation>
    <scope>NUCLEOTIDE SEQUENCE [LARGE SCALE GENOMIC DNA]</scope>
    <source>
        <strain evidence="1 2">SBD 7-3</strain>
        <plasmid evidence="1 2">unnamed2</plasmid>
    </source>
</reference>
<gene>
    <name evidence="1" type="ORF">RXV79_28045</name>
</gene>
<dbReference type="EMBL" id="CP136338">
    <property type="protein sequence ID" value="WOB11336.1"/>
    <property type="molecule type" value="Genomic_DNA"/>
</dbReference>
<protein>
    <submittedName>
        <fullName evidence="1">Uncharacterized protein</fullName>
    </submittedName>
</protein>
<accession>A0ABZ0D735</accession>
<organism evidence="1 2">
    <name type="scientific">Piscinibacter gummiphilus</name>
    <dbReference type="NCBI Taxonomy" id="946333"/>
    <lineage>
        <taxon>Bacteria</taxon>
        <taxon>Pseudomonadati</taxon>
        <taxon>Pseudomonadota</taxon>
        <taxon>Betaproteobacteria</taxon>
        <taxon>Burkholderiales</taxon>
        <taxon>Sphaerotilaceae</taxon>
        <taxon>Piscinibacter</taxon>
    </lineage>
</organism>
<keyword evidence="1" id="KW-0614">Plasmid</keyword>